<evidence type="ECO:0000259" key="1">
    <source>
        <dbReference type="Pfam" id="PF21805"/>
    </source>
</evidence>
<organism evidence="2 3">
    <name type="scientific">Pedobacter steynii</name>
    <dbReference type="NCBI Taxonomy" id="430522"/>
    <lineage>
        <taxon>Bacteria</taxon>
        <taxon>Pseudomonadati</taxon>
        <taxon>Bacteroidota</taxon>
        <taxon>Sphingobacteriia</taxon>
        <taxon>Sphingobacteriales</taxon>
        <taxon>Sphingobacteriaceae</taxon>
        <taxon>Pedobacter</taxon>
    </lineage>
</organism>
<keyword evidence="3" id="KW-1185">Reference proteome</keyword>
<feature type="domain" description="Imm-5-like" evidence="1">
    <location>
        <begin position="15"/>
        <end position="135"/>
    </location>
</feature>
<dbReference type="EMBL" id="FNGY01000003">
    <property type="protein sequence ID" value="SDM38027.1"/>
    <property type="molecule type" value="Genomic_DNA"/>
</dbReference>
<dbReference type="AlphaFoldDB" id="A0A1G9SRQ1"/>
<dbReference type="OrthoDB" id="166981at2"/>
<reference evidence="3" key="1">
    <citation type="submission" date="2016-10" db="EMBL/GenBank/DDBJ databases">
        <authorList>
            <person name="Varghese N."/>
            <person name="Submissions S."/>
        </authorList>
    </citation>
    <scope>NUCLEOTIDE SEQUENCE [LARGE SCALE GENOMIC DNA]</scope>
    <source>
        <strain evidence="3">DSM 19110</strain>
    </source>
</reference>
<dbReference type="Pfam" id="PF21805">
    <property type="entry name" value="Imm5_like"/>
    <property type="match status" value="1"/>
</dbReference>
<proteinExistence type="predicted"/>
<name>A0A1G9SRQ1_9SPHI</name>
<dbReference type="RefSeq" id="WP_074606600.1">
    <property type="nucleotide sequence ID" value="NZ_FNGY01000003.1"/>
</dbReference>
<sequence length="148" mass="16042">MRDKRFVAIHRGGPLSREAHGQLIKWAHDCVSHVLPHFSGDIDDRLNRALTIAKAWENGQASVGDARAASLQAIAVANESSTRISIAIARAVGHAVATAHMADHSLRAADYALKAIKAAGKSIEKERKWQDEHLPLEVMELVLSARSG</sequence>
<accession>A0A1G9SRQ1</accession>
<protein>
    <recommendedName>
        <fullName evidence="1">Imm-5-like domain-containing protein</fullName>
    </recommendedName>
</protein>
<evidence type="ECO:0000313" key="2">
    <source>
        <dbReference type="EMBL" id="SDM38027.1"/>
    </source>
</evidence>
<dbReference type="InterPro" id="IPR048667">
    <property type="entry name" value="Imm5-like"/>
</dbReference>
<evidence type="ECO:0000313" key="3">
    <source>
        <dbReference type="Proteomes" id="UP000183200"/>
    </source>
</evidence>
<gene>
    <name evidence="2" type="ORF">SAMN05421820_103683</name>
</gene>
<dbReference type="Proteomes" id="UP000183200">
    <property type="component" value="Unassembled WGS sequence"/>
</dbReference>